<protein>
    <submittedName>
        <fullName evidence="2">Uncharacterized protein</fullName>
    </submittedName>
</protein>
<accession>A0A327JNK6</accession>
<dbReference type="Proteomes" id="UP000249299">
    <property type="component" value="Unassembled WGS sequence"/>
</dbReference>
<proteinExistence type="predicted"/>
<keyword evidence="3" id="KW-1185">Reference proteome</keyword>
<evidence type="ECO:0000256" key="1">
    <source>
        <dbReference type="SAM" id="MobiDB-lite"/>
    </source>
</evidence>
<evidence type="ECO:0000313" key="3">
    <source>
        <dbReference type="Proteomes" id="UP000249299"/>
    </source>
</evidence>
<evidence type="ECO:0000313" key="2">
    <source>
        <dbReference type="EMBL" id="RAI26472.1"/>
    </source>
</evidence>
<dbReference type="RefSeq" id="WP_111435022.1">
    <property type="nucleotide sequence ID" value="NZ_JACIGG010000023.1"/>
</dbReference>
<organism evidence="2 3">
    <name type="scientific">Rhodobium orientis</name>
    <dbReference type="NCBI Taxonomy" id="34017"/>
    <lineage>
        <taxon>Bacteria</taxon>
        <taxon>Pseudomonadati</taxon>
        <taxon>Pseudomonadota</taxon>
        <taxon>Alphaproteobacteria</taxon>
        <taxon>Hyphomicrobiales</taxon>
        <taxon>Rhodobiaceae</taxon>
        <taxon>Rhodobium</taxon>
    </lineage>
</organism>
<reference evidence="2 3" key="1">
    <citation type="submission" date="2017-07" db="EMBL/GenBank/DDBJ databases">
        <title>Draft Genome Sequences of Select Purple Nonsulfur Bacteria.</title>
        <authorList>
            <person name="Lasarre B."/>
            <person name="Mckinlay J.B."/>
        </authorList>
    </citation>
    <scope>NUCLEOTIDE SEQUENCE [LARGE SCALE GENOMIC DNA]</scope>
    <source>
        <strain evidence="2 3">DSM 11290</strain>
    </source>
</reference>
<feature type="region of interest" description="Disordered" evidence="1">
    <location>
        <begin position="114"/>
        <end position="138"/>
    </location>
</feature>
<sequence length="236" mass="25145">MFNRKQAVNPVEATETVNAALIVFGKDESDKPHASQFAAHDCEAAIKAAGLMGFQALVVTDDPMKEIAAKLPAGRIFESGKAFVPFVKAEVFETLAAHAEAHPDQVQLRPVRAAPEGEGDDPVAGAAESTATDEDDLSIADDDAGGLAVTFPADWADIHVGARVLATEGPDDGWWEAIVRRVHDSGLSDHVVRMLTLEWEGCPDESSFVRRADHVALMPPAYSAARYDAGQNGEEG</sequence>
<dbReference type="EMBL" id="NPEV01000030">
    <property type="protein sequence ID" value="RAI26472.1"/>
    <property type="molecule type" value="Genomic_DNA"/>
</dbReference>
<gene>
    <name evidence="2" type="ORF">CH339_14175</name>
</gene>
<name>A0A327JNK6_9HYPH</name>
<comment type="caution">
    <text evidence="2">The sequence shown here is derived from an EMBL/GenBank/DDBJ whole genome shotgun (WGS) entry which is preliminary data.</text>
</comment>
<dbReference type="AlphaFoldDB" id="A0A327JNK6"/>
<dbReference type="OrthoDB" id="7997793at2"/>